<dbReference type="AlphaFoldDB" id="A0A6B7GCV7"/>
<keyword evidence="5" id="KW-0694">RNA-binding</keyword>
<dbReference type="GO" id="GO:0003743">
    <property type="term" value="F:translation initiation factor activity"/>
    <property type="evidence" value="ECO:0007669"/>
    <property type="project" value="UniProtKB-KW"/>
</dbReference>
<dbReference type="PANTHER" id="PTHR11673">
    <property type="entry name" value="TRANSLATION INITIATION FACTOR 5A FAMILY MEMBER"/>
    <property type="match status" value="1"/>
</dbReference>
<dbReference type="EMBL" id="MH540106">
    <property type="protein sequence ID" value="QBS13803.1"/>
    <property type="molecule type" value="mRNA"/>
</dbReference>
<keyword evidence="6" id="KW-0648">Protein biosynthesis</keyword>
<evidence type="ECO:0000256" key="5">
    <source>
        <dbReference type="ARBA" id="ARBA00022884"/>
    </source>
</evidence>
<dbReference type="GO" id="GO:0003723">
    <property type="term" value="F:RNA binding"/>
    <property type="evidence" value="ECO:0007669"/>
    <property type="project" value="UniProtKB-KW"/>
</dbReference>
<comment type="subcellular location">
    <subcellularLocation>
        <location evidence="1">Cytoplasm</location>
    </subcellularLocation>
</comment>
<dbReference type="FunFam" id="2.30.30.30:FF:000007">
    <property type="entry name" value="Eukaryotic translation initiation factor 5A"/>
    <property type="match status" value="1"/>
</dbReference>
<dbReference type="Pfam" id="PF01287">
    <property type="entry name" value="eIF-5a"/>
    <property type="match status" value="1"/>
</dbReference>
<evidence type="ECO:0000256" key="2">
    <source>
        <dbReference type="ARBA" id="ARBA00006016"/>
    </source>
</evidence>
<dbReference type="InterPro" id="IPR008991">
    <property type="entry name" value="Translation_prot_SH3-like_sf"/>
</dbReference>
<reference evidence="10" key="1">
    <citation type="submission" date="2018-06" db="EMBL/GenBank/DDBJ databases">
        <authorList>
            <person name="Hu Y."/>
        </authorList>
    </citation>
    <scope>NUCLEOTIDE SEQUENCE</scope>
</reference>
<evidence type="ECO:0000256" key="6">
    <source>
        <dbReference type="ARBA" id="ARBA00022917"/>
    </source>
</evidence>
<keyword evidence="4" id="KW-0251">Elongation factor</keyword>
<dbReference type="FunFam" id="2.40.50.140:FF:000034">
    <property type="entry name" value="Eukaryotic translation initiation factor 5A"/>
    <property type="match status" value="1"/>
</dbReference>
<dbReference type="Gene3D" id="2.40.50.140">
    <property type="entry name" value="Nucleic acid-binding proteins"/>
    <property type="match status" value="1"/>
</dbReference>
<dbReference type="InterPro" id="IPR019769">
    <property type="entry name" value="Trans_elong_IF5A_hypusine_site"/>
</dbReference>
<protein>
    <recommendedName>
        <fullName evidence="8">Eukaryotic translation initiation factor 5A</fullName>
    </recommendedName>
</protein>
<evidence type="ECO:0000256" key="8">
    <source>
        <dbReference type="ARBA" id="ARBA00067313"/>
    </source>
</evidence>
<evidence type="ECO:0000313" key="10">
    <source>
        <dbReference type="EMBL" id="QBS13803.1"/>
    </source>
</evidence>
<dbReference type="GO" id="GO:0043022">
    <property type="term" value="F:ribosome binding"/>
    <property type="evidence" value="ECO:0007669"/>
    <property type="project" value="InterPro"/>
</dbReference>
<accession>A0A6B7GCV7</accession>
<organism evidence="10">
    <name type="scientific">Macrobrachium nipponense</name>
    <name type="common">Oriental river shrimp</name>
    <name type="synonym">Palaemon nipponensis</name>
    <dbReference type="NCBI Taxonomy" id="159736"/>
    <lineage>
        <taxon>Eukaryota</taxon>
        <taxon>Metazoa</taxon>
        <taxon>Ecdysozoa</taxon>
        <taxon>Arthropoda</taxon>
        <taxon>Crustacea</taxon>
        <taxon>Multicrustacea</taxon>
        <taxon>Malacostraca</taxon>
        <taxon>Eumalacostraca</taxon>
        <taxon>Eucarida</taxon>
        <taxon>Decapoda</taxon>
        <taxon>Pleocyemata</taxon>
        <taxon>Caridea</taxon>
        <taxon>Palaemonoidea</taxon>
        <taxon>Palaemonidae</taxon>
        <taxon>Macrobrachium</taxon>
    </lineage>
</organism>
<evidence type="ECO:0000256" key="3">
    <source>
        <dbReference type="ARBA" id="ARBA00022490"/>
    </source>
</evidence>
<evidence type="ECO:0000256" key="4">
    <source>
        <dbReference type="ARBA" id="ARBA00022768"/>
    </source>
</evidence>
<dbReference type="InterPro" id="IPR048670">
    <property type="entry name" value="IF5A-like_N"/>
</dbReference>
<comment type="similarity">
    <text evidence="2">Belongs to the eIF-5A family.</text>
</comment>
<dbReference type="InterPro" id="IPR014722">
    <property type="entry name" value="Rib_uL2_dom2"/>
</dbReference>
<dbReference type="InterPro" id="IPR020189">
    <property type="entry name" value="IF5A_C"/>
</dbReference>
<dbReference type="GO" id="GO:0005737">
    <property type="term" value="C:cytoplasm"/>
    <property type="evidence" value="ECO:0007669"/>
    <property type="project" value="UniProtKB-SubCell"/>
</dbReference>
<sequence length="210" mass="22969">MEKECVGGPRRKALFSCMQSAIFGGWRVSGARALSLSLSAASPWQHTYPKTVTMSEELQADFDGGDAGASNVYPAQCSSLRKNGHVVIKNRACKIVEMSTSKTGKHGHAKVHLIGIDLFTGKKYEDICPSTHNMDVPVVKRADYQLIDISDDGFLSLMMESGELRDDIKIPEGDLGTEIRTKFESNEDLLLTVLSAMGQEMVVATKPNMK</sequence>
<dbReference type="PROSITE" id="PS00302">
    <property type="entry name" value="IF5A_HYPUSINE"/>
    <property type="match status" value="1"/>
</dbReference>
<dbReference type="CDD" id="cd04468">
    <property type="entry name" value="S1_eIF5A"/>
    <property type="match status" value="1"/>
</dbReference>
<keyword evidence="10" id="KW-0396">Initiation factor</keyword>
<evidence type="ECO:0000256" key="7">
    <source>
        <dbReference type="ARBA" id="ARBA00023071"/>
    </source>
</evidence>
<evidence type="ECO:0000256" key="1">
    <source>
        <dbReference type="ARBA" id="ARBA00004496"/>
    </source>
</evidence>
<dbReference type="KEGG" id="mnz:135213699"/>
<dbReference type="RefSeq" id="XP_064103864.1">
    <property type="nucleotide sequence ID" value="XM_064247794.1"/>
</dbReference>
<dbReference type="GO" id="GO:0003746">
    <property type="term" value="F:translation elongation factor activity"/>
    <property type="evidence" value="ECO:0007669"/>
    <property type="project" value="UniProtKB-KW"/>
</dbReference>
<dbReference type="InterPro" id="IPR012340">
    <property type="entry name" value="NA-bd_OB-fold"/>
</dbReference>
<dbReference type="CTD" id="37846"/>
<name>A0A6B7GCV7_MACNP</name>
<dbReference type="SUPFAM" id="SSF50104">
    <property type="entry name" value="Translation proteins SH3-like domain"/>
    <property type="match status" value="1"/>
</dbReference>
<dbReference type="SMART" id="SM01376">
    <property type="entry name" value="eIF-5a"/>
    <property type="match status" value="1"/>
</dbReference>
<proteinExistence type="evidence at transcript level"/>
<dbReference type="SUPFAM" id="SSF50249">
    <property type="entry name" value="Nucleic acid-binding proteins"/>
    <property type="match status" value="1"/>
</dbReference>
<keyword evidence="3" id="KW-0963">Cytoplasm</keyword>
<evidence type="ECO:0000259" key="9">
    <source>
        <dbReference type="SMART" id="SM01376"/>
    </source>
</evidence>
<dbReference type="InterPro" id="IPR001884">
    <property type="entry name" value="IF5A-like"/>
</dbReference>
<dbReference type="NCBIfam" id="TIGR00037">
    <property type="entry name" value="eIF_5A"/>
    <property type="match status" value="1"/>
</dbReference>
<dbReference type="GeneID" id="135213699"/>
<feature type="domain" description="Translation initiation factor 5A C-terminal" evidence="9">
    <location>
        <begin position="138"/>
        <end position="206"/>
    </location>
</feature>
<dbReference type="GO" id="GO:0045901">
    <property type="term" value="P:positive regulation of translational elongation"/>
    <property type="evidence" value="ECO:0007669"/>
    <property type="project" value="InterPro"/>
</dbReference>
<dbReference type="GO" id="GO:0045905">
    <property type="term" value="P:positive regulation of translational termination"/>
    <property type="evidence" value="ECO:0007669"/>
    <property type="project" value="InterPro"/>
</dbReference>
<keyword evidence="7" id="KW-0385">Hypusine</keyword>
<dbReference type="Gene3D" id="2.30.30.30">
    <property type="match status" value="1"/>
</dbReference>
<dbReference type="Pfam" id="PF21485">
    <property type="entry name" value="IF5A-like_N"/>
    <property type="match status" value="1"/>
</dbReference>